<protein>
    <submittedName>
        <fullName evidence="2">Uncharacterized protein</fullName>
    </submittedName>
</protein>
<dbReference type="EnsemblMetazoa" id="Aqu2.1.41208_001">
    <property type="protein sequence ID" value="Aqu2.1.41208_001"/>
    <property type="gene ID" value="Aqu2.1.41208"/>
</dbReference>
<keyword evidence="1" id="KW-0732">Signal</keyword>
<sequence>MAVKLSAFLFLFAVCAVSLSTGMRNKDFLYCSRQAGCQGPSISMERDPALCCSSIVKGQSYSYTEISAGGVCYSCLTARDEFLYCYTKAECQGNVVAIEEDRDGIPTCCRTLRGKSFQLKVNGKCLACPKLLY</sequence>
<dbReference type="InParanoid" id="A0A1X7VP92"/>
<evidence type="ECO:0000256" key="1">
    <source>
        <dbReference type="SAM" id="SignalP"/>
    </source>
</evidence>
<proteinExistence type="predicted"/>
<reference evidence="2" key="1">
    <citation type="submission" date="2017-05" db="UniProtKB">
        <authorList>
            <consortium name="EnsemblMetazoa"/>
        </authorList>
    </citation>
    <scope>IDENTIFICATION</scope>
</reference>
<evidence type="ECO:0000313" key="2">
    <source>
        <dbReference type="EnsemblMetazoa" id="Aqu2.1.41208_001"/>
    </source>
</evidence>
<feature type="chain" id="PRO_5010875438" evidence="1">
    <location>
        <begin position="23"/>
        <end position="133"/>
    </location>
</feature>
<dbReference type="AlphaFoldDB" id="A0A1X7VP92"/>
<accession>A0A1X7VP92</accession>
<feature type="signal peptide" evidence="1">
    <location>
        <begin position="1"/>
        <end position="22"/>
    </location>
</feature>
<organism evidence="2">
    <name type="scientific">Amphimedon queenslandica</name>
    <name type="common">Sponge</name>
    <dbReference type="NCBI Taxonomy" id="400682"/>
    <lineage>
        <taxon>Eukaryota</taxon>
        <taxon>Metazoa</taxon>
        <taxon>Porifera</taxon>
        <taxon>Demospongiae</taxon>
        <taxon>Heteroscleromorpha</taxon>
        <taxon>Haplosclerida</taxon>
        <taxon>Niphatidae</taxon>
        <taxon>Amphimedon</taxon>
    </lineage>
</organism>
<name>A0A1X7VP92_AMPQE</name>